<dbReference type="Proteomes" id="UP000799770">
    <property type="component" value="Unassembled WGS sequence"/>
</dbReference>
<dbReference type="OrthoDB" id="1898221at2759"/>
<feature type="transmembrane region" description="Helical" evidence="5">
    <location>
        <begin position="189"/>
        <end position="210"/>
    </location>
</feature>
<reference evidence="6" key="1">
    <citation type="journal article" date="2020" name="Stud. Mycol.">
        <title>101 Dothideomycetes genomes: a test case for predicting lifestyles and emergence of pathogens.</title>
        <authorList>
            <person name="Haridas S."/>
            <person name="Albert R."/>
            <person name="Binder M."/>
            <person name="Bloem J."/>
            <person name="Labutti K."/>
            <person name="Salamov A."/>
            <person name="Andreopoulos B."/>
            <person name="Baker S."/>
            <person name="Barry K."/>
            <person name="Bills G."/>
            <person name="Bluhm B."/>
            <person name="Cannon C."/>
            <person name="Castanera R."/>
            <person name="Culley D."/>
            <person name="Daum C."/>
            <person name="Ezra D."/>
            <person name="Gonzalez J."/>
            <person name="Henrissat B."/>
            <person name="Kuo A."/>
            <person name="Liang C."/>
            <person name="Lipzen A."/>
            <person name="Lutzoni F."/>
            <person name="Magnuson J."/>
            <person name="Mondo S."/>
            <person name="Nolan M."/>
            <person name="Ohm R."/>
            <person name="Pangilinan J."/>
            <person name="Park H.-J."/>
            <person name="Ramirez L."/>
            <person name="Alfaro M."/>
            <person name="Sun H."/>
            <person name="Tritt A."/>
            <person name="Yoshinaga Y."/>
            <person name="Zwiers L.-H."/>
            <person name="Turgeon B."/>
            <person name="Goodwin S."/>
            <person name="Spatafora J."/>
            <person name="Crous P."/>
            <person name="Grigoriev I."/>
        </authorList>
    </citation>
    <scope>NUCLEOTIDE SEQUENCE</scope>
    <source>
        <strain evidence="6">CBS 627.86</strain>
    </source>
</reference>
<feature type="transmembrane region" description="Helical" evidence="5">
    <location>
        <begin position="116"/>
        <end position="137"/>
    </location>
</feature>
<keyword evidence="2 5" id="KW-0812">Transmembrane</keyword>
<dbReference type="GO" id="GO:0016020">
    <property type="term" value="C:membrane"/>
    <property type="evidence" value="ECO:0007669"/>
    <property type="project" value="InterPro"/>
</dbReference>
<dbReference type="Pfam" id="PF04750">
    <property type="entry name" value="Far-17a_AIG1"/>
    <property type="match status" value="1"/>
</dbReference>
<comment type="subcellular location">
    <subcellularLocation>
        <location evidence="1">Endomembrane system</location>
        <topology evidence="1">Multi-pass membrane protein</topology>
    </subcellularLocation>
</comment>
<feature type="transmembrane region" description="Helical" evidence="5">
    <location>
        <begin position="79"/>
        <end position="96"/>
    </location>
</feature>
<accession>A0A6A5YS51</accession>
<evidence type="ECO:0000256" key="1">
    <source>
        <dbReference type="ARBA" id="ARBA00004127"/>
    </source>
</evidence>
<proteinExistence type="predicted"/>
<gene>
    <name evidence="6" type="ORF">BDV96DRAFT_616004</name>
</gene>
<protein>
    <submittedName>
        <fullName evidence="6">FAR-17a/AIG1-like protein-domain-containing protein</fullName>
    </submittedName>
</protein>
<evidence type="ECO:0000313" key="6">
    <source>
        <dbReference type="EMBL" id="KAF2108991.1"/>
    </source>
</evidence>
<evidence type="ECO:0000256" key="3">
    <source>
        <dbReference type="ARBA" id="ARBA00022989"/>
    </source>
</evidence>
<organism evidence="6 7">
    <name type="scientific">Lophiotrema nucula</name>
    <dbReference type="NCBI Taxonomy" id="690887"/>
    <lineage>
        <taxon>Eukaryota</taxon>
        <taxon>Fungi</taxon>
        <taxon>Dikarya</taxon>
        <taxon>Ascomycota</taxon>
        <taxon>Pezizomycotina</taxon>
        <taxon>Dothideomycetes</taxon>
        <taxon>Pleosporomycetidae</taxon>
        <taxon>Pleosporales</taxon>
        <taxon>Lophiotremataceae</taxon>
        <taxon>Lophiotrema</taxon>
    </lineage>
</organism>
<name>A0A6A5YS51_9PLEO</name>
<dbReference type="AlphaFoldDB" id="A0A6A5YS51"/>
<dbReference type="GO" id="GO:0012505">
    <property type="term" value="C:endomembrane system"/>
    <property type="evidence" value="ECO:0007669"/>
    <property type="project" value="UniProtKB-SubCell"/>
</dbReference>
<evidence type="ECO:0000256" key="2">
    <source>
        <dbReference type="ARBA" id="ARBA00022692"/>
    </source>
</evidence>
<feature type="transmembrane region" description="Helical" evidence="5">
    <location>
        <begin position="149"/>
        <end position="169"/>
    </location>
</feature>
<evidence type="ECO:0000256" key="5">
    <source>
        <dbReference type="SAM" id="Phobius"/>
    </source>
</evidence>
<dbReference type="PANTHER" id="PTHR10989">
    <property type="entry name" value="ANDROGEN-INDUCED PROTEIN 1-RELATED"/>
    <property type="match status" value="1"/>
</dbReference>
<evidence type="ECO:0000313" key="7">
    <source>
        <dbReference type="Proteomes" id="UP000799770"/>
    </source>
</evidence>
<dbReference type="InterPro" id="IPR006838">
    <property type="entry name" value="ADTRP_AIG1"/>
</dbReference>
<feature type="transmembrane region" description="Helical" evidence="5">
    <location>
        <begin position="39"/>
        <end position="58"/>
    </location>
</feature>
<keyword evidence="3 5" id="KW-1133">Transmembrane helix</keyword>
<evidence type="ECO:0000256" key="4">
    <source>
        <dbReference type="ARBA" id="ARBA00023136"/>
    </source>
</evidence>
<sequence>MSAPAAVERLRQRHPLQKFEAPSEGFSGVLHTDSYGWHFQYLTIVGLTISTLCFTCGLSADMASSSTTFGRTLFTCKNYLALVAAPIEILISILYWGLRAIDTSLVIPPDLPMLPLWADIGFHLAPALFLAADVLLCSPPWPTAPLPKNASVVTLSLSTSFAFAYWYWIELCYAHNGFYPYPIFGLLNRWQRVGLFAFAGVMMWMVGAALRFGYAALNGVEAVGRLRR</sequence>
<keyword evidence="7" id="KW-1185">Reference proteome</keyword>
<dbReference type="PANTHER" id="PTHR10989:SF16">
    <property type="entry name" value="AT02829P-RELATED"/>
    <property type="match status" value="1"/>
</dbReference>
<dbReference type="EMBL" id="ML977344">
    <property type="protein sequence ID" value="KAF2108991.1"/>
    <property type="molecule type" value="Genomic_DNA"/>
</dbReference>
<keyword evidence="4 5" id="KW-0472">Membrane</keyword>